<feature type="transmembrane region" description="Helical" evidence="2">
    <location>
        <begin position="152"/>
        <end position="169"/>
    </location>
</feature>
<sequence length="222" mass="24870">MNFSESSRPHIDMDSTRLRKAFKYPSDDEGDESQDAMDEEEQEHLLQNLQASETSANVIYTTAFTCLPLVIILPLLWYLSRSTSGTMALLCLLGITSLISSAYMMYMVPLSTPLGSLSNFTRIMPSAQQRRDYSISRASFLLTSDESPVNQYLPYLNAFICALLFLASWGYSARGDVPEGLWLFLLLPGVAFGMIFMVKRSMAEIQTGLSGLRGMRYEYKGA</sequence>
<feature type="region of interest" description="Disordered" evidence="1">
    <location>
        <begin position="1"/>
        <end position="40"/>
    </location>
</feature>
<dbReference type="HOGENOM" id="CLU_099932_1_0_1"/>
<keyword evidence="2" id="KW-0472">Membrane</keyword>
<accession>A0A0D2DYF7</accession>
<protein>
    <submittedName>
        <fullName evidence="3">Uncharacterized protein</fullName>
    </submittedName>
</protein>
<evidence type="ECO:0000256" key="1">
    <source>
        <dbReference type="SAM" id="MobiDB-lite"/>
    </source>
</evidence>
<evidence type="ECO:0000313" key="4">
    <source>
        <dbReference type="Proteomes" id="UP000054266"/>
    </source>
</evidence>
<feature type="compositionally biased region" description="Basic and acidic residues" evidence="1">
    <location>
        <begin position="7"/>
        <end position="17"/>
    </location>
</feature>
<feature type="transmembrane region" description="Helical" evidence="2">
    <location>
        <begin position="181"/>
        <end position="198"/>
    </location>
</feature>
<dbReference type="EMBL" id="KN846959">
    <property type="protein sequence ID" value="KIW67172.1"/>
    <property type="molecule type" value="Genomic_DNA"/>
</dbReference>
<gene>
    <name evidence="3" type="ORF">PV04_06443</name>
</gene>
<evidence type="ECO:0000256" key="2">
    <source>
        <dbReference type="SAM" id="Phobius"/>
    </source>
</evidence>
<feature type="transmembrane region" description="Helical" evidence="2">
    <location>
        <begin position="86"/>
        <end position="106"/>
    </location>
</feature>
<feature type="compositionally biased region" description="Acidic residues" evidence="1">
    <location>
        <begin position="27"/>
        <end position="40"/>
    </location>
</feature>
<dbReference type="AlphaFoldDB" id="A0A0D2DYF7"/>
<feature type="transmembrane region" description="Helical" evidence="2">
    <location>
        <begin position="58"/>
        <end position="79"/>
    </location>
</feature>
<organism evidence="3 4">
    <name type="scientific">Phialophora macrospora</name>
    <dbReference type="NCBI Taxonomy" id="1851006"/>
    <lineage>
        <taxon>Eukaryota</taxon>
        <taxon>Fungi</taxon>
        <taxon>Dikarya</taxon>
        <taxon>Ascomycota</taxon>
        <taxon>Pezizomycotina</taxon>
        <taxon>Eurotiomycetes</taxon>
        <taxon>Chaetothyriomycetidae</taxon>
        <taxon>Chaetothyriales</taxon>
        <taxon>Herpotrichiellaceae</taxon>
        <taxon>Phialophora</taxon>
    </lineage>
</organism>
<evidence type="ECO:0000313" key="3">
    <source>
        <dbReference type="EMBL" id="KIW67172.1"/>
    </source>
</evidence>
<name>A0A0D2DYF7_9EURO</name>
<proteinExistence type="predicted"/>
<keyword evidence="2" id="KW-1133">Transmembrane helix</keyword>
<reference evidence="3 4" key="1">
    <citation type="submission" date="2015-01" db="EMBL/GenBank/DDBJ databases">
        <title>The Genome Sequence of Capronia semiimmersa CBS27337.</title>
        <authorList>
            <consortium name="The Broad Institute Genomics Platform"/>
            <person name="Cuomo C."/>
            <person name="de Hoog S."/>
            <person name="Gorbushina A."/>
            <person name="Stielow B."/>
            <person name="Teixiera M."/>
            <person name="Abouelleil A."/>
            <person name="Chapman S.B."/>
            <person name="Priest M."/>
            <person name="Young S.K."/>
            <person name="Wortman J."/>
            <person name="Nusbaum C."/>
            <person name="Birren B."/>
        </authorList>
    </citation>
    <scope>NUCLEOTIDE SEQUENCE [LARGE SCALE GENOMIC DNA]</scope>
    <source>
        <strain evidence="3 4">CBS 27337</strain>
    </source>
</reference>
<dbReference type="Proteomes" id="UP000054266">
    <property type="component" value="Unassembled WGS sequence"/>
</dbReference>
<keyword evidence="2" id="KW-0812">Transmembrane</keyword>
<keyword evidence="4" id="KW-1185">Reference proteome</keyword>